<gene>
    <name evidence="2" type="primary">C3756</name>
    <name evidence="2" type="ordered locus">PBPRB1513</name>
</gene>
<dbReference type="Proteomes" id="UP000000593">
    <property type="component" value="Chromosome 2"/>
</dbReference>
<sequence>MTLLDLIFSAEYINTMPDYIYDILPIAVLFGALAILLLVGMPIAFAIGSAALLTIFIDFPIDKASVLVSQQLANGLNSFRSIGFAFFHHCR</sequence>
<dbReference type="HOGENOM" id="CLU_2424376_0_0_6"/>
<keyword evidence="1" id="KW-0472">Membrane</keyword>
<keyword evidence="1" id="KW-1133">Transmembrane helix</keyword>
<dbReference type="EMBL" id="CR378679">
    <property type="protein sequence ID" value="CAG23379.1"/>
    <property type="molecule type" value="Genomic_DNA"/>
</dbReference>
<evidence type="ECO:0000313" key="2">
    <source>
        <dbReference type="EMBL" id="CAG23379.1"/>
    </source>
</evidence>
<evidence type="ECO:0000313" key="3">
    <source>
        <dbReference type="Proteomes" id="UP000000593"/>
    </source>
</evidence>
<keyword evidence="3" id="KW-1185">Reference proteome</keyword>
<feature type="transmembrane region" description="Helical" evidence="1">
    <location>
        <begin position="23"/>
        <end position="56"/>
    </location>
</feature>
<evidence type="ECO:0008006" key="4">
    <source>
        <dbReference type="Google" id="ProtNLM"/>
    </source>
</evidence>
<protein>
    <recommendedName>
        <fullName evidence="4">TRAP C4-dicarboxylate transport system permease DctM subunit domain-containing protein</fullName>
    </recommendedName>
</protein>
<reference evidence="3" key="1">
    <citation type="journal article" date="2005" name="Science">
        <title>Life at depth: Photobacterium profundum genome sequence and expression analysis.</title>
        <authorList>
            <person name="Vezzi A."/>
            <person name="Campanaro S."/>
            <person name="D'Angelo M."/>
            <person name="Simonato F."/>
            <person name="Vitulo N."/>
            <person name="Lauro F.M."/>
            <person name="Cestaro A."/>
            <person name="Malacrida G."/>
            <person name="Simionati B."/>
            <person name="Cannata N."/>
            <person name="Romualdi C."/>
            <person name="Bartlett D.H."/>
            <person name="Valle G."/>
        </authorList>
    </citation>
    <scope>NUCLEOTIDE SEQUENCE [LARGE SCALE GENOMIC DNA]</scope>
    <source>
        <strain evidence="3">ATCC BAA-1253 / SS9</strain>
    </source>
</reference>
<organism evidence="2 3">
    <name type="scientific">Photobacterium profundum (strain SS9)</name>
    <dbReference type="NCBI Taxonomy" id="298386"/>
    <lineage>
        <taxon>Bacteria</taxon>
        <taxon>Pseudomonadati</taxon>
        <taxon>Pseudomonadota</taxon>
        <taxon>Gammaproteobacteria</taxon>
        <taxon>Vibrionales</taxon>
        <taxon>Vibrionaceae</taxon>
        <taxon>Photobacterium</taxon>
    </lineage>
</organism>
<name>Q6LH51_PHOPR</name>
<dbReference type="STRING" id="298386.PBPRB1513"/>
<evidence type="ECO:0000256" key="1">
    <source>
        <dbReference type="SAM" id="Phobius"/>
    </source>
</evidence>
<dbReference type="AlphaFoldDB" id="Q6LH51"/>
<accession>Q6LH51</accession>
<proteinExistence type="predicted"/>
<keyword evidence="1" id="KW-0812">Transmembrane</keyword>
<dbReference type="KEGG" id="ppr:PBPRB1513"/>